<dbReference type="EMBL" id="JBITMB010000005">
    <property type="protein sequence ID" value="MFI7443176.1"/>
    <property type="molecule type" value="Genomic_DNA"/>
</dbReference>
<protein>
    <submittedName>
        <fullName evidence="3">Transcriptional regulator</fullName>
    </submittedName>
</protein>
<dbReference type="Proteomes" id="UP001612928">
    <property type="component" value="Unassembled WGS sequence"/>
</dbReference>
<dbReference type="Pfam" id="PF13601">
    <property type="entry name" value="HTH_34"/>
    <property type="match status" value="1"/>
</dbReference>
<dbReference type="InterPro" id="IPR036388">
    <property type="entry name" value="WH-like_DNA-bd_sf"/>
</dbReference>
<gene>
    <name evidence="3" type="ORF">ACIBP5_24665</name>
</gene>
<dbReference type="Gene3D" id="1.10.10.10">
    <property type="entry name" value="Winged helix-like DNA-binding domain superfamily/Winged helix DNA-binding domain"/>
    <property type="match status" value="1"/>
</dbReference>
<reference evidence="3 4" key="1">
    <citation type="submission" date="2024-10" db="EMBL/GenBank/DDBJ databases">
        <title>The Natural Products Discovery Center: Release of the First 8490 Sequenced Strains for Exploring Actinobacteria Biosynthetic Diversity.</title>
        <authorList>
            <person name="Kalkreuter E."/>
            <person name="Kautsar S.A."/>
            <person name="Yang D."/>
            <person name="Bader C.D."/>
            <person name="Teijaro C.N."/>
            <person name="Fluegel L."/>
            <person name="Davis C.M."/>
            <person name="Simpson J.R."/>
            <person name="Lauterbach L."/>
            <person name="Steele A.D."/>
            <person name="Gui C."/>
            <person name="Meng S."/>
            <person name="Li G."/>
            <person name="Viehrig K."/>
            <person name="Ye F."/>
            <person name="Su P."/>
            <person name="Kiefer A.F."/>
            <person name="Nichols A."/>
            <person name="Cepeda A.J."/>
            <person name="Yan W."/>
            <person name="Fan B."/>
            <person name="Jiang Y."/>
            <person name="Adhikari A."/>
            <person name="Zheng C.-J."/>
            <person name="Schuster L."/>
            <person name="Cowan T.M."/>
            <person name="Smanski M.J."/>
            <person name="Chevrette M.G."/>
            <person name="De Carvalho L.P.S."/>
            <person name="Shen B."/>
        </authorList>
    </citation>
    <scope>NUCLEOTIDE SEQUENCE [LARGE SCALE GENOMIC DNA]</scope>
    <source>
        <strain evidence="3 4">NPDC049503</strain>
    </source>
</reference>
<sequence>MDPLFDEFLHVPARLSVVALLAPAEWVDFGFLRDSVGTSDSALSKQVSALAAAGYVTVRKDQDKRARRTYVSSPHRDGWPSSGMRRPWSGSSPSPANPPASPPPTRSVLRMLGAGSASGSAVRCR</sequence>
<dbReference type="InterPro" id="IPR036390">
    <property type="entry name" value="WH_DNA-bd_sf"/>
</dbReference>
<feature type="compositionally biased region" description="Pro residues" evidence="1">
    <location>
        <begin position="95"/>
        <end position="105"/>
    </location>
</feature>
<comment type="caution">
    <text evidence="3">The sequence shown here is derived from an EMBL/GenBank/DDBJ whole genome shotgun (WGS) entry which is preliminary data.</text>
</comment>
<feature type="domain" description="Winged helix DNA-binding" evidence="2">
    <location>
        <begin position="14"/>
        <end position="71"/>
    </location>
</feature>
<evidence type="ECO:0000313" key="4">
    <source>
        <dbReference type="Proteomes" id="UP001612928"/>
    </source>
</evidence>
<dbReference type="SUPFAM" id="SSF46785">
    <property type="entry name" value="Winged helix' DNA-binding domain"/>
    <property type="match status" value="1"/>
</dbReference>
<name>A0ABW8A8Q9_9ACTN</name>
<keyword evidence="4" id="KW-1185">Reference proteome</keyword>
<dbReference type="InterPro" id="IPR027395">
    <property type="entry name" value="WH_DNA-bd_dom"/>
</dbReference>
<organism evidence="3 4">
    <name type="scientific">Nonomuraea indica</name>
    <dbReference type="NCBI Taxonomy" id="1581193"/>
    <lineage>
        <taxon>Bacteria</taxon>
        <taxon>Bacillati</taxon>
        <taxon>Actinomycetota</taxon>
        <taxon>Actinomycetes</taxon>
        <taxon>Streptosporangiales</taxon>
        <taxon>Streptosporangiaceae</taxon>
        <taxon>Nonomuraea</taxon>
    </lineage>
</organism>
<feature type="region of interest" description="Disordered" evidence="1">
    <location>
        <begin position="63"/>
        <end position="125"/>
    </location>
</feature>
<dbReference type="RefSeq" id="WP_397023265.1">
    <property type="nucleotide sequence ID" value="NZ_JBITMB010000005.1"/>
</dbReference>
<proteinExistence type="predicted"/>
<evidence type="ECO:0000259" key="2">
    <source>
        <dbReference type="Pfam" id="PF13601"/>
    </source>
</evidence>
<accession>A0ABW8A8Q9</accession>
<evidence type="ECO:0000256" key="1">
    <source>
        <dbReference type="SAM" id="MobiDB-lite"/>
    </source>
</evidence>
<evidence type="ECO:0000313" key="3">
    <source>
        <dbReference type="EMBL" id="MFI7443176.1"/>
    </source>
</evidence>